<feature type="transmembrane region" description="Helical" evidence="10">
    <location>
        <begin position="262"/>
        <end position="286"/>
    </location>
</feature>
<dbReference type="AlphaFoldDB" id="A0A850DXI6"/>
<feature type="transmembrane region" description="Helical" evidence="10">
    <location>
        <begin position="147"/>
        <end position="166"/>
    </location>
</feature>
<feature type="transmembrane region" description="Helical" evidence="10">
    <location>
        <begin position="172"/>
        <end position="195"/>
    </location>
</feature>
<dbReference type="PANTHER" id="PTHR10110">
    <property type="entry name" value="SODIUM/HYDROGEN EXCHANGER"/>
    <property type="match status" value="1"/>
</dbReference>
<name>A0A850DXI6_9MICO</name>
<evidence type="ECO:0000256" key="5">
    <source>
        <dbReference type="ARBA" id="ARBA00022989"/>
    </source>
</evidence>
<proteinExistence type="inferred from homology"/>
<dbReference type="GO" id="GO:0015386">
    <property type="term" value="F:potassium:proton antiporter activity"/>
    <property type="evidence" value="ECO:0007669"/>
    <property type="project" value="TreeGrafter"/>
</dbReference>
<accession>A0A850DXI6</accession>
<feature type="transmembrane region" description="Helical" evidence="10">
    <location>
        <begin position="207"/>
        <end position="225"/>
    </location>
</feature>
<evidence type="ECO:0000256" key="3">
    <source>
        <dbReference type="ARBA" id="ARBA00022475"/>
    </source>
</evidence>
<keyword evidence="5 10" id="KW-1133">Transmembrane helix</keyword>
<evidence type="ECO:0000256" key="4">
    <source>
        <dbReference type="ARBA" id="ARBA00022692"/>
    </source>
</evidence>
<evidence type="ECO:0000256" key="1">
    <source>
        <dbReference type="ARBA" id="ARBA00004651"/>
    </source>
</evidence>
<dbReference type="Pfam" id="PF00999">
    <property type="entry name" value="Na_H_Exchanger"/>
    <property type="match status" value="1"/>
</dbReference>
<keyword evidence="4 10" id="KW-0812">Transmembrane</keyword>
<feature type="transmembrane region" description="Helical" evidence="10">
    <location>
        <begin position="112"/>
        <end position="135"/>
    </location>
</feature>
<dbReference type="GO" id="GO:0098719">
    <property type="term" value="P:sodium ion import across plasma membrane"/>
    <property type="evidence" value="ECO:0007669"/>
    <property type="project" value="TreeGrafter"/>
</dbReference>
<feature type="transmembrane region" description="Helical" evidence="10">
    <location>
        <begin position="347"/>
        <end position="365"/>
    </location>
</feature>
<evidence type="ECO:0000256" key="8">
    <source>
        <dbReference type="ARBA" id="ARBA00023136"/>
    </source>
</evidence>
<feature type="transmembrane region" description="Helical" evidence="10">
    <location>
        <begin position="298"/>
        <end position="326"/>
    </location>
</feature>
<gene>
    <name evidence="12" type="ORF">HP467_13665</name>
</gene>
<evidence type="ECO:0000256" key="2">
    <source>
        <dbReference type="ARBA" id="ARBA00022448"/>
    </source>
</evidence>
<feature type="domain" description="Cation/H+ exchanger transmembrane" evidence="11">
    <location>
        <begin position="14"/>
        <end position="401"/>
    </location>
</feature>
<dbReference type="RefSeq" id="WP_144801261.1">
    <property type="nucleotide sequence ID" value="NZ_BAAAWP010000001.1"/>
</dbReference>
<comment type="function">
    <text evidence="10">Na(+)/H(+) antiporter that extrudes sodium in exchange for external protons.</text>
</comment>
<dbReference type="InterPro" id="IPR004705">
    <property type="entry name" value="Cation/H_exchanger_CPA1_bac"/>
</dbReference>
<evidence type="ECO:0000313" key="13">
    <source>
        <dbReference type="Proteomes" id="UP000539146"/>
    </source>
</evidence>
<dbReference type="GO" id="GO:0005886">
    <property type="term" value="C:plasma membrane"/>
    <property type="evidence" value="ECO:0007669"/>
    <property type="project" value="UniProtKB-SubCell"/>
</dbReference>
<dbReference type="InterPro" id="IPR038770">
    <property type="entry name" value="Na+/solute_symporter_sf"/>
</dbReference>
<dbReference type="NCBIfam" id="TIGR00831">
    <property type="entry name" value="a_cpa1"/>
    <property type="match status" value="1"/>
</dbReference>
<evidence type="ECO:0000259" key="11">
    <source>
        <dbReference type="Pfam" id="PF00999"/>
    </source>
</evidence>
<comment type="caution">
    <text evidence="12">The sequence shown here is derived from an EMBL/GenBank/DDBJ whole genome shotgun (WGS) entry which is preliminary data.</text>
</comment>
<dbReference type="PANTHER" id="PTHR10110:SF86">
    <property type="entry name" value="SODIUM_HYDROGEN EXCHANGER 7"/>
    <property type="match status" value="1"/>
</dbReference>
<dbReference type="Gene3D" id="1.20.1530.20">
    <property type="match status" value="1"/>
</dbReference>
<comment type="similarity">
    <text evidence="10">Belongs to the monovalent cation:proton antiporter 1 (CPA1) transporter (TC 2.A.36) family.</text>
</comment>
<evidence type="ECO:0000313" key="12">
    <source>
        <dbReference type="EMBL" id="NUU29145.1"/>
    </source>
</evidence>
<sequence>MLGPELVVALGLAIAVTAAVADRIRVAPPVLLLVIGALLALVPTFGTVELPADAVLLLFLPALLYWESLTTSLREIRKNLRGIVLMGTVLVVVTAGVVATLLHLLGMPWGPAWVLGAAVAPTDATAVGVLTKMLPRRNVTVLRAESLVNDGTTLVVYGIAVAVTVGTQQLTFWSVSWMLVLSYVGGVAAGLLAAWLGSLVLRRVDTVVLENLVTLLVPFAAFLGAEAIGASGVLAVVAAGIVVSQVAPKLDRAETRQQVRAFWSFLTYLLNGALFVLVGIEAMVAARELDARELWSGVGLVVAVSVVLVLVRFAFEGTIGGTVWLVTRRFGGEPREDRRDRLVSGFAGFRGAVSLAMAVAVPRTLESGGAFPERDLIVFVTAGVVVLTIVGQALVLPAVLRRAALPEDESVGEERRHAERTAIEEALDALPRLARSAGADRATVARIRKDYEAHLDVIEARAEEDEDHPALQRHDSAVALELALVRHKAATLLRLRDADEIDDLVLRQVRAGYDAEEARLEGSTPP</sequence>
<comment type="subcellular location">
    <subcellularLocation>
        <location evidence="1 10">Cell membrane</location>
        <topology evidence="1 10">Multi-pass membrane protein</topology>
    </subcellularLocation>
</comment>
<evidence type="ECO:0000256" key="6">
    <source>
        <dbReference type="ARBA" id="ARBA00023053"/>
    </source>
</evidence>
<feature type="transmembrane region" description="Helical" evidence="10">
    <location>
        <begin position="31"/>
        <end position="64"/>
    </location>
</feature>
<keyword evidence="3 10" id="KW-1003">Cell membrane</keyword>
<reference evidence="12 13" key="1">
    <citation type="submission" date="2020-05" db="EMBL/GenBank/DDBJ databases">
        <title>Genome Sequencing of Type Strains.</title>
        <authorList>
            <person name="Lemaire J.F."/>
            <person name="Inderbitzin P."/>
            <person name="Gregorio O.A."/>
            <person name="Collins S.B."/>
            <person name="Wespe N."/>
            <person name="Knight-Connoni V."/>
        </authorList>
    </citation>
    <scope>NUCLEOTIDE SEQUENCE [LARGE SCALE GENOMIC DNA]</scope>
    <source>
        <strain evidence="12 13">DSM 20512</strain>
    </source>
</reference>
<dbReference type="InterPro" id="IPR018422">
    <property type="entry name" value="Cation/H_exchanger_CPA1"/>
</dbReference>
<evidence type="ECO:0000256" key="10">
    <source>
        <dbReference type="RuleBase" id="RU366002"/>
    </source>
</evidence>
<keyword evidence="8 10" id="KW-0472">Membrane</keyword>
<dbReference type="InterPro" id="IPR006153">
    <property type="entry name" value="Cation/H_exchanger_TM"/>
</dbReference>
<dbReference type="EMBL" id="JABMCG010000120">
    <property type="protein sequence ID" value="NUU29145.1"/>
    <property type="molecule type" value="Genomic_DNA"/>
</dbReference>
<keyword evidence="10" id="KW-0050">Antiport</keyword>
<evidence type="ECO:0000256" key="7">
    <source>
        <dbReference type="ARBA" id="ARBA00023065"/>
    </source>
</evidence>
<protein>
    <submittedName>
        <fullName evidence="12">Na+/H+ antiporter</fullName>
    </submittedName>
</protein>
<evidence type="ECO:0000256" key="9">
    <source>
        <dbReference type="ARBA" id="ARBA00023201"/>
    </source>
</evidence>
<keyword evidence="2 10" id="KW-0813">Transport</keyword>
<feature type="transmembrane region" description="Helical" evidence="10">
    <location>
        <begin position="377"/>
        <end position="400"/>
    </location>
</feature>
<keyword evidence="9 10" id="KW-0739">Sodium transport</keyword>
<feature type="transmembrane region" description="Helical" evidence="10">
    <location>
        <begin position="84"/>
        <end position="106"/>
    </location>
</feature>
<dbReference type="GO" id="GO:0015385">
    <property type="term" value="F:sodium:proton antiporter activity"/>
    <property type="evidence" value="ECO:0007669"/>
    <property type="project" value="InterPro"/>
</dbReference>
<dbReference type="GO" id="GO:0051453">
    <property type="term" value="P:regulation of intracellular pH"/>
    <property type="evidence" value="ECO:0007669"/>
    <property type="project" value="TreeGrafter"/>
</dbReference>
<dbReference type="Proteomes" id="UP000539146">
    <property type="component" value="Unassembled WGS sequence"/>
</dbReference>
<organism evidence="12 13">
    <name type="scientific">Curtobacterium citreum</name>
    <dbReference type="NCBI Taxonomy" id="2036"/>
    <lineage>
        <taxon>Bacteria</taxon>
        <taxon>Bacillati</taxon>
        <taxon>Actinomycetota</taxon>
        <taxon>Actinomycetes</taxon>
        <taxon>Micrococcales</taxon>
        <taxon>Microbacteriaceae</taxon>
        <taxon>Curtobacterium</taxon>
    </lineage>
</organism>
<keyword evidence="6 10" id="KW-0915">Sodium</keyword>
<feature type="transmembrane region" description="Helical" evidence="10">
    <location>
        <begin position="231"/>
        <end position="250"/>
    </location>
</feature>
<keyword evidence="7 10" id="KW-0406">Ion transport</keyword>